<dbReference type="InterPro" id="IPR006076">
    <property type="entry name" value="FAD-dep_OxRdtase"/>
</dbReference>
<dbReference type="Gene3D" id="3.50.50.60">
    <property type="entry name" value="FAD/NAD(P)-binding domain"/>
    <property type="match status" value="1"/>
</dbReference>
<feature type="region of interest" description="Disordered" evidence="1">
    <location>
        <begin position="24"/>
        <end position="43"/>
    </location>
</feature>
<dbReference type="Pfam" id="PF01266">
    <property type="entry name" value="DAO"/>
    <property type="match status" value="1"/>
</dbReference>
<evidence type="ECO:0000313" key="3">
    <source>
        <dbReference type="EMBL" id="MDA2806298.1"/>
    </source>
</evidence>
<proteinExistence type="predicted"/>
<evidence type="ECO:0000256" key="1">
    <source>
        <dbReference type="SAM" id="MobiDB-lite"/>
    </source>
</evidence>
<evidence type="ECO:0000313" key="4">
    <source>
        <dbReference type="Proteomes" id="UP001165685"/>
    </source>
</evidence>
<dbReference type="PANTHER" id="PTHR13847:SF281">
    <property type="entry name" value="FAD DEPENDENT OXIDOREDUCTASE DOMAIN-CONTAINING PROTEIN"/>
    <property type="match status" value="1"/>
</dbReference>
<dbReference type="InterPro" id="IPR036188">
    <property type="entry name" value="FAD/NAD-bd_sf"/>
</dbReference>
<reference evidence="3" key="1">
    <citation type="submission" date="2023-01" db="EMBL/GenBank/DDBJ databases">
        <title>Draft genome sequence of Nocardiopsis sp. LSu2-4 isolated from halophytes.</title>
        <authorList>
            <person name="Duangmal K."/>
            <person name="Chantavorakit T."/>
        </authorList>
    </citation>
    <scope>NUCLEOTIDE SEQUENCE</scope>
    <source>
        <strain evidence="3">LSu2-4</strain>
    </source>
</reference>
<dbReference type="Gene3D" id="3.30.9.10">
    <property type="entry name" value="D-Amino Acid Oxidase, subunit A, domain 2"/>
    <property type="match status" value="1"/>
</dbReference>
<accession>A0ABT4TNN1</accession>
<dbReference type="PANTHER" id="PTHR13847">
    <property type="entry name" value="SARCOSINE DEHYDROGENASE-RELATED"/>
    <property type="match status" value="1"/>
</dbReference>
<protein>
    <submittedName>
        <fullName evidence="3">FAD-dependent oxidoreductase</fullName>
    </submittedName>
</protein>
<comment type="caution">
    <text evidence="3">The sequence shown here is derived from an EMBL/GenBank/DDBJ whole genome shotgun (WGS) entry which is preliminary data.</text>
</comment>
<dbReference type="RefSeq" id="WP_270678937.1">
    <property type="nucleotide sequence ID" value="NZ_JAQFWP010000032.1"/>
</dbReference>
<dbReference type="EMBL" id="JAQFWP010000032">
    <property type="protein sequence ID" value="MDA2806298.1"/>
    <property type="molecule type" value="Genomic_DNA"/>
</dbReference>
<evidence type="ECO:0000259" key="2">
    <source>
        <dbReference type="Pfam" id="PF01266"/>
    </source>
</evidence>
<sequence length="474" mass="52075">MRRPLASLVEESLAGVRPRTFWLDPSVPGHEEPEAAPPLGGESTADLAIVGGGYAGLWTALLAKERDPGRDVVLIEARTCGWAASGRNGGFCAASLTHGFGNGAERWPEEVADLERMGRENLDGIEEAVRRYGIDAEFERTGELAVATEYWQLEELEREAAELAELGYAPEVLTASQVRAEVDSPTYVGGTIDRSACAMVHPAKLARGLREACLRLGVRIREHSPVRGIEPVRGGLRLASDGGAVTARRTAWATGAFPGPLRRLKHFVAPVYDYALMTEPLTAEQKAAVGWKGRQGVGDSANLFHYYRLTADDRILWGGYDVVYRYGGRIRPEHDQRPETFRRLAEHFFTTFPQLEGVRFGHSWGGVIDTCSRFCAFFGSAYQGRMAYTAGYTGLGVGATRFGAQVMLDRLEGADTERTRSAMVRERPIPFPPEPARYAGIALTLRATAAADRDRGRRNLWLRTLDRLGMGFNS</sequence>
<keyword evidence="4" id="KW-1185">Reference proteome</keyword>
<dbReference type="Proteomes" id="UP001165685">
    <property type="component" value="Unassembled WGS sequence"/>
</dbReference>
<name>A0ABT4TNN1_9ACTN</name>
<feature type="domain" description="FAD dependent oxidoreductase" evidence="2">
    <location>
        <begin position="46"/>
        <end position="407"/>
    </location>
</feature>
<gene>
    <name evidence="3" type="ORF">O4U47_17435</name>
</gene>
<organism evidence="3 4">
    <name type="scientific">Nocardiopsis suaedae</name>
    <dbReference type="NCBI Taxonomy" id="3018444"/>
    <lineage>
        <taxon>Bacteria</taxon>
        <taxon>Bacillati</taxon>
        <taxon>Actinomycetota</taxon>
        <taxon>Actinomycetes</taxon>
        <taxon>Streptosporangiales</taxon>
        <taxon>Nocardiopsidaceae</taxon>
        <taxon>Nocardiopsis</taxon>
    </lineage>
</organism>
<dbReference type="SUPFAM" id="SSF51905">
    <property type="entry name" value="FAD/NAD(P)-binding domain"/>
    <property type="match status" value="1"/>
</dbReference>